<dbReference type="InterPro" id="IPR016962">
    <property type="entry name" value="Dehydrase_ECs4332_prd"/>
</dbReference>
<dbReference type="PIRSF" id="PIRSF030962">
    <property type="entry name" value="Dehydrase_ECs4332_prd"/>
    <property type="match status" value="1"/>
</dbReference>
<accession>A0A1F6VCM9</accession>
<evidence type="ECO:0000313" key="2">
    <source>
        <dbReference type="EMBL" id="OGI67407.1"/>
    </source>
</evidence>
<dbReference type="Gene3D" id="3.10.129.10">
    <property type="entry name" value="Hotdog Thioesterase"/>
    <property type="match status" value="1"/>
</dbReference>
<name>A0A1F6VCM9_9PROT</name>
<gene>
    <name evidence="2" type="ORF">A2W18_11865</name>
</gene>
<reference evidence="2 3" key="1">
    <citation type="journal article" date="2016" name="Nat. Commun.">
        <title>Thousands of microbial genomes shed light on interconnected biogeochemical processes in an aquifer system.</title>
        <authorList>
            <person name="Anantharaman K."/>
            <person name="Brown C.T."/>
            <person name="Hug L.A."/>
            <person name="Sharon I."/>
            <person name="Castelle C.J."/>
            <person name="Probst A.J."/>
            <person name="Thomas B.C."/>
            <person name="Singh A."/>
            <person name="Wilkins M.J."/>
            <person name="Karaoz U."/>
            <person name="Brodie E.L."/>
            <person name="Williams K.H."/>
            <person name="Hubbard S.S."/>
            <person name="Banfield J.F."/>
        </authorList>
    </citation>
    <scope>NUCLEOTIDE SEQUENCE [LARGE SCALE GENOMIC DNA]</scope>
</reference>
<evidence type="ECO:0000259" key="1">
    <source>
        <dbReference type="Pfam" id="PF22818"/>
    </source>
</evidence>
<dbReference type="AlphaFoldDB" id="A0A1F6VCM9"/>
<organism evidence="2 3">
    <name type="scientific">Candidatus Muproteobacteria bacterium RBG_16_60_9</name>
    <dbReference type="NCBI Taxonomy" id="1817755"/>
    <lineage>
        <taxon>Bacteria</taxon>
        <taxon>Pseudomonadati</taxon>
        <taxon>Pseudomonadota</taxon>
        <taxon>Candidatus Muproteobacteria</taxon>
    </lineage>
</organism>
<dbReference type="Proteomes" id="UP000179076">
    <property type="component" value="Unassembled WGS sequence"/>
</dbReference>
<dbReference type="Pfam" id="PF22818">
    <property type="entry name" value="ApeI-like"/>
    <property type="match status" value="1"/>
</dbReference>
<feature type="domain" description="ApeI dehydratase-like" evidence="1">
    <location>
        <begin position="14"/>
        <end position="111"/>
    </location>
</feature>
<dbReference type="SUPFAM" id="SSF54637">
    <property type="entry name" value="Thioesterase/thiol ester dehydrase-isomerase"/>
    <property type="match status" value="1"/>
</dbReference>
<dbReference type="InterPro" id="IPR029069">
    <property type="entry name" value="HotDog_dom_sf"/>
</dbReference>
<evidence type="ECO:0000313" key="3">
    <source>
        <dbReference type="Proteomes" id="UP000179076"/>
    </source>
</evidence>
<sequence>MIGRMVRPEILSETRDDTTATLQFEVSPALSFFDGHFAGYPILPGIVQVHWAIEYTRQYFKVPSEIVGIENLKFLRLVRPGAMLALVLRYESTKRKMYFSYDGSTVKYSSGAVVFGA</sequence>
<comment type="caution">
    <text evidence="2">The sequence shown here is derived from an EMBL/GenBank/DDBJ whole genome shotgun (WGS) entry which is preliminary data.</text>
</comment>
<protein>
    <recommendedName>
        <fullName evidence="1">ApeI dehydratase-like domain-containing protein</fullName>
    </recommendedName>
</protein>
<proteinExistence type="predicted"/>
<dbReference type="InterPro" id="IPR054545">
    <property type="entry name" value="ApeI-like"/>
</dbReference>
<dbReference type="EMBL" id="MFSP01000061">
    <property type="protein sequence ID" value="OGI67407.1"/>
    <property type="molecule type" value="Genomic_DNA"/>
</dbReference>